<proteinExistence type="predicted"/>
<dbReference type="VEuPathDB" id="FungiDB:DIURU_002927"/>
<sequence length="746" mass="82432">MNFLSSALSSLTGTSIPYTFKEKVADNVGGVWTLHRGVNPKNQEEVSIFEYQVKENPRAEPLARNAFKKLKSIRFPQVVSVLDFIESDQGVHLITEPVTQLSSYLSTHELSEDAKVFGIHGIVAAVAFINAKCNCVHGNISESSVFVTSSGDWKLLGFEICTNLTSDPDQPIYRNSNLLPQFSSLVPQNFDHEQLRQFPTKLDSYELGNWINQVFGGAQGVPKPLANATRKLCNASVTVRPTTEKFASETASFFDNNDIIGFNRELDELKFKQADEKLAFCKYNLSFLDTEDDVAARFPPGILGHKLVPELVSQYTNLTKFKHQGTPEEIAARQETINLLLNYIIRLGTKVDEAVFSKYIKPILFEAFLLPDRQVRLMLLNNLNDYQQHLSDSEVQQKIFTPLLSGFADTNFLIRETTLKSITIIIDKISQKQVNNELLRVLAKLQQDPKPSIRVNTLVLIIKISSKIYTNSKNSVLITALSKSLRDSFTPSKMMALSGFESLKSDFSLEEMCAKVLGQLAIALMDPKSSKVRKEAKRVFTLYLDEVEKHASTLPENEESEDQEEADFFSRITPNAGTQAASLASGAYSFGWSVVNMFVTEQNVKGSMNDDLKSSTPDLTRVSTPTPSQTVLTPTDGWGSAADDDDDDGWGAADDVAVEPTPKSTTTIKSGPRATKPLTTKPLTKSTTKPSVRASTTTKPATSTSSLKLGTKKPIGSTLQLQVNDNDGDDDGWGNDDDGWGNGDDW</sequence>
<dbReference type="EMBL" id="SWFT01000092">
    <property type="protein sequence ID" value="KAA8902133.1"/>
    <property type="molecule type" value="Genomic_DNA"/>
</dbReference>
<dbReference type="PANTHER" id="PTHR12984">
    <property type="entry name" value="SCY1-RELATED S/T PROTEIN KINASE-LIKE"/>
    <property type="match status" value="1"/>
</dbReference>
<accession>A0A642UN39</accession>
<dbReference type="GeneID" id="54781578"/>
<name>A0A642UN39_DIURU</name>
<comment type="caution">
    <text evidence="3">The sequence shown here is derived from an EMBL/GenBank/DDBJ whole genome shotgun (WGS) entry which is preliminary data.</text>
</comment>
<reference evidence="3 4" key="1">
    <citation type="submission" date="2019-07" db="EMBL/GenBank/DDBJ databases">
        <title>Genome assembly of two rare yeast pathogens: Diutina rugosa and Trichomonascus ciferrii.</title>
        <authorList>
            <person name="Mixao V."/>
            <person name="Saus E."/>
            <person name="Hansen A."/>
            <person name="Lass-Flor C."/>
            <person name="Gabaldon T."/>
        </authorList>
    </citation>
    <scope>NUCLEOTIDE SEQUENCE [LARGE SCALE GENOMIC DNA]</scope>
    <source>
        <strain evidence="3 4">CBS 613</strain>
    </source>
</reference>
<dbReference type="OrthoDB" id="447103at2759"/>
<dbReference type="PANTHER" id="PTHR12984:SF3">
    <property type="entry name" value="N-TERMINAL KINASE-LIKE PROTEIN"/>
    <property type="match status" value="1"/>
</dbReference>
<dbReference type="GO" id="GO:0006409">
    <property type="term" value="P:tRNA export from nucleus"/>
    <property type="evidence" value="ECO:0007669"/>
    <property type="project" value="TreeGrafter"/>
</dbReference>
<evidence type="ECO:0000313" key="4">
    <source>
        <dbReference type="Proteomes" id="UP000449547"/>
    </source>
</evidence>
<dbReference type="Gene3D" id="1.10.510.10">
    <property type="entry name" value="Transferase(Phosphotransferase) domain 1"/>
    <property type="match status" value="1"/>
</dbReference>
<dbReference type="Gene3D" id="3.30.200.20">
    <property type="entry name" value="Phosphorylase Kinase, domain 1"/>
    <property type="match status" value="1"/>
</dbReference>
<dbReference type="Gene3D" id="1.25.10.10">
    <property type="entry name" value="Leucine-rich Repeat Variant"/>
    <property type="match status" value="1"/>
</dbReference>
<organism evidence="3 4">
    <name type="scientific">Diutina rugosa</name>
    <name type="common">Yeast</name>
    <name type="synonym">Candida rugosa</name>
    <dbReference type="NCBI Taxonomy" id="5481"/>
    <lineage>
        <taxon>Eukaryota</taxon>
        <taxon>Fungi</taxon>
        <taxon>Dikarya</taxon>
        <taxon>Ascomycota</taxon>
        <taxon>Saccharomycotina</taxon>
        <taxon>Pichiomycetes</taxon>
        <taxon>Debaryomycetaceae</taxon>
        <taxon>Diutina</taxon>
    </lineage>
</organism>
<dbReference type="InterPro" id="IPR011009">
    <property type="entry name" value="Kinase-like_dom_sf"/>
</dbReference>
<evidence type="ECO:0000259" key="2">
    <source>
        <dbReference type="PROSITE" id="PS50011"/>
    </source>
</evidence>
<gene>
    <name evidence="3" type="ORF">DIURU_002927</name>
</gene>
<evidence type="ECO:0000313" key="3">
    <source>
        <dbReference type="EMBL" id="KAA8902133.1"/>
    </source>
</evidence>
<dbReference type="InterPro" id="IPR011989">
    <property type="entry name" value="ARM-like"/>
</dbReference>
<dbReference type="SUPFAM" id="SSF48371">
    <property type="entry name" value="ARM repeat"/>
    <property type="match status" value="1"/>
</dbReference>
<protein>
    <recommendedName>
        <fullName evidence="2">Protein kinase domain-containing protein</fullName>
    </recommendedName>
</protein>
<feature type="compositionally biased region" description="Low complexity" evidence="1">
    <location>
        <begin position="675"/>
        <end position="709"/>
    </location>
</feature>
<feature type="region of interest" description="Disordered" evidence="1">
    <location>
        <begin position="607"/>
        <end position="746"/>
    </location>
</feature>
<dbReference type="SUPFAM" id="SSF56112">
    <property type="entry name" value="Protein kinase-like (PK-like)"/>
    <property type="match status" value="1"/>
</dbReference>
<dbReference type="Proteomes" id="UP000449547">
    <property type="component" value="Unassembled WGS sequence"/>
</dbReference>
<feature type="domain" description="Protein kinase" evidence="2">
    <location>
        <begin position="20"/>
        <end position="288"/>
    </location>
</feature>
<dbReference type="RefSeq" id="XP_034012215.1">
    <property type="nucleotide sequence ID" value="XM_034155632.1"/>
</dbReference>
<dbReference type="GO" id="GO:0005524">
    <property type="term" value="F:ATP binding"/>
    <property type="evidence" value="ECO:0007669"/>
    <property type="project" value="InterPro"/>
</dbReference>
<keyword evidence="4" id="KW-1185">Reference proteome</keyword>
<evidence type="ECO:0000256" key="1">
    <source>
        <dbReference type="SAM" id="MobiDB-lite"/>
    </source>
</evidence>
<dbReference type="InterPro" id="IPR016024">
    <property type="entry name" value="ARM-type_fold"/>
</dbReference>
<dbReference type="GO" id="GO:0005737">
    <property type="term" value="C:cytoplasm"/>
    <property type="evidence" value="ECO:0007669"/>
    <property type="project" value="TreeGrafter"/>
</dbReference>
<dbReference type="PROSITE" id="PS50011">
    <property type="entry name" value="PROTEIN_KINASE_DOM"/>
    <property type="match status" value="1"/>
</dbReference>
<dbReference type="GO" id="GO:0004672">
    <property type="term" value="F:protein kinase activity"/>
    <property type="evidence" value="ECO:0007669"/>
    <property type="project" value="InterPro"/>
</dbReference>
<dbReference type="InterPro" id="IPR051177">
    <property type="entry name" value="CIK-Related_Protein"/>
</dbReference>
<dbReference type="InterPro" id="IPR000719">
    <property type="entry name" value="Prot_kinase_dom"/>
</dbReference>
<dbReference type="AlphaFoldDB" id="A0A642UN39"/>
<feature type="compositionally biased region" description="Polar residues" evidence="1">
    <location>
        <begin position="614"/>
        <end position="633"/>
    </location>
</feature>
<feature type="compositionally biased region" description="Acidic residues" evidence="1">
    <location>
        <begin position="726"/>
        <end position="746"/>
    </location>
</feature>
<dbReference type="OMA" id="EFVVSWG"/>